<dbReference type="InterPro" id="IPR003882">
    <property type="entry name" value="Pistil_extensin"/>
</dbReference>
<reference evidence="3" key="1">
    <citation type="journal article" date="2021" name="Proc. Natl. Acad. Sci. U.S.A.">
        <title>Three genomes in the algal genus Volvox reveal the fate of a haploid sex-determining region after a transition to homothallism.</title>
        <authorList>
            <person name="Yamamoto K."/>
            <person name="Hamaji T."/>
            <person name="Kawai-Toyooka H."/>
            <person name="Matsuzaki R."/>
            <person name="Takahashi F."/>
            <person name="Nishimura Y."/>
            <person name="Kawachi M."/>
            <person name="Noguchi H."/>
            <person name="Minakuchi Y."/>
            <person name="Umen J.G."/>
            <person name="Toyoda A."/>
            <person name="Nozaki H."/>
        </authorList>
    </citation>
    <scope>NUCLEOTIDE SEQUENCE</scope>
    <source>
        <strain evidence="3">NIES-3785</strain>
    </source>
</reference>
<feature type="compositionally biased region" description="Low complexity" evidence="1">
    <location>
        <begin position="237"/>
        <end position="258"/>
    </location>
</feature>
<feature type="region of interest" description="Disordered" evidence="1">
    <location>
        <begin position="421"/>
        <end position="473"/>
    </location>
</feature>
<feature type="compositionally biased region" description="Low complexity" evidence="1">
    <location>
        <begin position="275"/>
        <end position="284"/>
    </location>
</feature>
<evidence type="ECO:0000256" key="1">
    <source>
        <dbReference type="SAM" id="MobiDB-lite"/>
    </source>
</evidence>
<dbReference type="GO" id="GO:0006396">
    <property type="term" value="P:RNA processing"/>
    <property type="evidence" value="ECO:0007669"/>
    <property type="project" value="InterPro"/>
</dbReference>
<dbReference type="AlphaFoldDB" id="A0A8J4GDA1"/>
<comment type="caution">
    <text evidence="3">The sequence shown here is derived from an EMBL/GenBank/DDBJ whole genome shotgun (WGS) entry which is preliminary data.</text>
</comment>
<dbReference type="PRINTS" id="PR01218">
    <property type="entry name" value="PSTLEXTENSIN"/>
</dbReference>
<dbReference type="EMBL" id="BNCQ01000018">
    <property type="protein sequence ID" value="GIM05249.1"/>
    <property type="molecule type" value="Genomic_DNA"/>
</dbReference>
<feature type="compositionally biased region" description="Pro residues" evidence="1">
    <location>
        <begin position="147"/>
        <end position="236"/>
    </location>
</feature>
<feature type="region of interest" description="Disordered" evidence="1">
    <location>
        <begin position="94"/>
        <end position="365"/>
    </location>
</feature>
<feature type="domain" description="Wbp11/ELF5/Saf1 N-terminal" evidence="2">
    <location>
        <begin position="7"/>
        <end position="82"/>
    </location>
</feature>
<accession>A0A8J4GDA1</accession>
<feature type="compositionally biased region" description="Pro residues" evidence="1">
    <location>
        <begin position="286"/>
        <end position="359"/>
    </location>
</feature>
<dbReference type="Proteomes" id="UP000722791">
    <property type="component" value="Unassembled WGS sequence"/>
</dbReference>
<dbReference type="Pfam" id="PF09429">
    <property type="entry name" value="Wbp11"/>
    <property type="match status" value="1"/>
</dbReference>
<proteinExistence type="predicted"/>
<protein>
    <recommendedName>
        <fullName evidence="2">Wbp11/ELF5/Saf1 N-terminal domain-containing protein</fullName>
    </recommendedName>
</protein>
<dbReference type="InterPro" id="IPR019007">
    <property type="entry name" value="Wbp11/ELF5/Saf1_N"/>
</dbReference>
<sequence length="492" mass="49213">MVKTKGGRLLNPADAFRKEQRKKEVARNKMERKFIREGAKLRSDPDTLKKELQELISMEESGTLPKNLKLKKKAMQEAYDQAIKRKKEEELKAKIGGPQLAAPGAAGPVMLRPQDSPYFHPTLNPTGAPPPGKGVVPAAPAKAPSGPAIPVPKAPPLPAGPKPTMPPPPAAPPLPRGPAPGAPPTEPLPPPDEPPPPVLPPPDHPPPGYKMPPPMMPPPMMAAGRLPPPPRPPPPVLAAAAAAAATAAATAAAAESVQPPAPGTEDDAPPGVGPGSAAAAAAGGPRPGPPGMLLPPPPGPPPGLPPPPPLGGGLPLPPPPGPPPGMPPPPPPPHMYPHPGMPPPPPPHALGMPPPPAPGVPAQYSAPAALTSLPAGGAGRTAKEAAATATITGASTVAKRVPATQDKQLLSLVPASLRIRREDAAPKPKRPAVGAGIAGRADAGSGFGLAPQPAMAAGSGTGGRTGGDAGPASTDQKYLEFLASVADLGAFD</sequence>
<evidence type="ECO:0000313" key="3">
    <source>
        <dbReference type="EMBL" id="GIM05249.1"/>
    </source>
</evidence>
<feature type="compositionally biased region" description="Low complexity" evidence="1">
    <location>
        <begin position="96"/>
        <end position="108"/>
    </location>
</feature>
<evidence type="ECO:0000313" key="4">
    <source>
        <dbReference type="Proteomes" id="UP000722791"/>
    </source>
</evidence>
<name>A0A8J4GDA1_9CHLO</name>
<feature type="compositionally biased region" description="Gly residues" evidence="1">
    <location>
        <begin position="459"/>
        <end position="469"/>
    </location>
</feature>
<gene>
    <name evidence="3" type="ORF">Vretimale_9696</name>
</gene>
<organism evidence="3 4">
    <name type="scientific">Volvox reticuliferus</name>
    <dbReference type="NCBI Taxonomy" id="1737510"/>
    <lineage>
        <taxon>Eukaryota</taxon>
        <taxon>Viridiplantae</taxon>
        <taxon>Chlorophyta</taxon>
        <taxon>core chlorophytes</taxon>
        <taxon>Chlorophyceae</taxon>
        <taxon>CS clade</taxon>
        <taxon>Chlamydomonadales</taxon>
        <taxon>Volvocaceae</taxon>
        <taxon>Volvox</taxon>
    </lineage>
</organism>
<feature type="compositionally biased region" description="Low complexity" evidence="1">
    <location>
        <begin position="133"/>
        <end position="146"/>
    </location>
</feature>
<evidence type="ECO:0000259" key="2">
    <source>
        <dbReference type="Pfam" id="PF09429"/>
    </source>
</evidence>